<sequence length="865" mass="95095">MSPPATAPKSHKTFRVPPGRGAQDSDELRALAAEAGLRVPRLLAGPQSLEDLLVRFPPPPFALKPASGRGTDDLFLISSSNADGALFCEIRRRFLARAELLSAADTETGAAEWIAEEHPLGEEAVGPVPPEIRFLFEKGVMAAALLKRRTDHGVRRAYYEPRSFRFVEAGPQSSAPIDLRTLPGFSEGESAVRALAARIAASNFAIDVVAGGCGLWFANVAFRGGGSLQKLPAKILAALHLADPHTNGSQASDAAACVRQLKSSPLFNGRWYANQYPDVAPSGLSAAEHFLRFGADLGRNPSRLFDTSFYLDAYPDVAASGQNPLLHYLDVGEAEGRNPTAARPLRQIRMLEEMLWGGLDAFATAELERLFADRSIGQLARCEAACQLATRYAFDGQTDKARRRLEAAQKVSPSYAGRKSRVVRLAYLCYEAGDHEEARRVLASSDDGLDDPDALLLLSNVVEDDEERLSLINRLFARQQLSPITRRDAEAPLGLRNVSGSDTQCEISDIGKVSVIVPAYEAAEHIETALRSLTAQSYRNLEIIVVDDASRDGTFDIVQRFARADDRVRPVRQDRNAGAYAARNRGLDLAYGDFVTTHDADDWSHPQKIERQLAVMMQQPHVMGVLAHWTRVRPDLRITSNWRLMERLTHISHSSFMVRRSVHQDLGGWDLVRVSADTEFIGRVEAAYGKESVTKILPEAPLAFALDDVVSLTRTKATHVSTLYYGLRQYYKEIYRFWHRTSLGRLSPEQALKKQAMIPREMTSRDTAAHVVEVHVVGDCRDGGSVRAMAAYAENGAVRVGVTHAPQPPMDLSEKFARPFCDDFFALIERSNVEIVMPGASVSACRRINISGESGAPGALEPHLE</sequence>
<evidence type="ECO:0000256" key="1">
    <source>
        <dbReference type="SAM" id="MobiDB-lite"/>
    </source>
</evidence>
<evidence type="ECO:0000313" key="3">
    <source>
        <dbReference type="EMBL" id="PZQ10774.1"/>
    </source>
</evidence>
<dbReference type="InterPro" id="IPR029044">
    <property type="entry name" value="Nucleotide-diphossugar_trans"/>
</dbReference>
<evidence type="ECO:0000259" key="2">
    <source>
        <dbReference type="Pfam" id="PF00535"/>
    </source>
</evidence>
<dbReference type="Pfam" id="PF00535">
    <property type="entry name" value="Glycos_transf_2"/>
    <property type="match status" value="1"/>
</dbReference>
<dbReference type="Gene3D" id="3.90.550.10">
    <property type="entry name" value="Spore Coat Polysaccharide Biosynthesis Protein SpsA, Chain A"/>
    <property type="match status" value="1"/>
</dbReference>
<dbReference type="PANTHER" id="PTHR43685">
    <property type="entry name" value="GLYCOSYLTRANSFERASE"/>
    <property type="match status" value="1"/>
</dbReference>
<dbReference type="SUPFAM" id="SSF53448">
    <property type="entry name" value="Nucleotide-diphospho-sugar transferases"/>
    <property type="match status" value="1"/>
</dbReference>
<dbReference type="AlphaFoldDB" id="A0A2W5K5E5"/>
<dbReference type="EMBL" id="QFPN01000014">
    <property type="protein sequence ID" value="PZQ10774.1"/>
    <property type="molecule type" value="Genomic_DNA"/>
</dbReference>
<evidence type="ECO:0000313" key="4">
    <source>
        <dbReference type="Proteomes" id="UP000249577"/>
    </source>
</evidence>
<name>A0A2W5K5E5_ANCNO</name>
<dbReference type="InterPro" id="IPR050834">
    <property type="entry name" value="Glycosyltransf_2"/>
</dbReference>
<gene>
    <name evidence="3" type="ORF">DI565_19540</name>
</gene>
<accession>A0A2W5K5E5</accession>
<dbReference type="InterPro" id="IPR001173">
    <property type="entry name" value="Glyco_trans_2-like"/>
</dbReference>
<protein>
    <recommendedName>
        <fullName evidence="2">Glycosyltransferase 2-like domain-containing protein</fullName>
    </recommendedName>
</protein>
<dbReference type="PANTHER" id="PTHR43685:SF2">
    <property type="entry name" value="GLYCOSYLTRANSFERASE 2-LIKE DOMAIN-CONTAINING PROTEIN"/>
    <property type="match status" value="1"/>
</dbReference>
<organism evidence="3 4">
    <name type="scientific">Ancylobacter novellus</name>
    <name type="common">Thiobacillus novellus</name>
    <dbReference type="NCBI Taxonomy" id="921"/>
    <lineage>
        <taxon>Bacteria</taxon>
        <taxon>Pseudomonadati</taxon>
        <taxon>Pseudomonadota</taxon>
        <taxon>Alphaproteobacteria</taxon>
        <taxon>Hyphomicrobiales</taxon>
        <taxon>Xanthobacteraceae</taxon>
        <taxon>Ancylobacter</taxon>
    </lineage>
</organism>
<dbReference type="CDD" id="cd00761">
    <property type="entry name" value="Glyco_tranf_GTA_type"/>
    <property type="match status" value="1"/>
</dbReference>
<dbReference type="Proteomes" id="UP000249577">
    <property type="component" value="Unassembled WGS sequence"/>
</dbReference>
<reference evidence="3 4" key="1">
    <citation type="submission" date="2017-08" db="EMBL/GenBank/DDBJ databases">
        <title>Infants hospitalized years apart are colonized by the same room-sourced microbial strains.</title>
        <authorList>
            <person name="Brooks B."/>
            <person name="Olm M.R."/>
            <person name="Firek B.A."/>
            <person name="Baker R."/>
            <person name="Thomas B.C."/>
            <person name="Morowitz M.J."/>
            <person name="Banfield J.F."/>
        </authorList>
    </citation>
    <scope>NUCLEOTIDE SEQUENCE [LARGE SCALE GENOMIC DNA]</scope>
    <source>
        <strain evidence="3">S2_005_003_R2_43</strain>
    </source>
</reference>
<feature type="region of interest" description="Disordered" evidence="1">
    <location>
        <begin position="1"/>
        <end position="25"/>
    </location>
</feature>
<comment type="caution">
    <text evidence="3">The sequence shown here is derived from an EMBL/GenBank/DDBJ whole genome shotgun (WGS) entry which is preliminary data.</text>
</comment>
<feature type="domain" description="Glycosyltransferase 2-like" evidence="2">
    <location>
        <begin position="514"/>
        <end position="638"/>
    </location>
</feature>
<proteinExistence type="predicted"/>